<name>A0ACC1LCR4_9FUNG</name>
<gene>
    <name evidence="1" type="ORF">H4R21_001438</name>
</gene>
<sequence length="189" mass="20304">MLHIAARPATLALRLARRAVARRPLAVAALMRQRARGLHQTRAAQKAPESEADRMLHAMQSNPRVVAALVKLFRVLQKKGFMEPGNASPPSPMKMLRMMGDAEVNDAAAELQRVMCAENIEFSAANLMALLRARGSAGGSAWMDRVREMGKSGDSEGASVSPSTNDQATADKPSSLFGGFLSKFKSGSK</sequence>
<proteinExistence type="predicted"/>
<protein>
    <submittedName>
        <fullName evidence="1">Uncharacterized protein</fullName>
    </submittedName>
</protein>
<accession>A0ACC1LCR4</accession>
<evidence type="ECO:0000313" key="2">
    <source>
        <dbReference type="Proteomes" id="UP001140087"/>
    </source>
</evidence>
<dbReference type="Proteomes" id="UP001140087">
    <property type="component" value="Unassembled WGS sequence"/>
</dbReference>
<reference evidence="1" key="1">
    <citation type="submission" date="2022-07" db="EMBL/GenBank/DDBJ databases">
        <title>Phylogenomic reconstructions and comparative analyses of Kickxellomycotina fungi.</title>
        <authorList>
            <person name="Reynolds N.K."/>
            <person name="Stajich J.E."/>
            <person name="Barry K."/>
            <person name="Grigoriev I.V."/>
            <person name="Crous P."/>
            <person name="Smith M.E."/>
        </authorList>
    </citation>
    <scope>NUCLEOTIDE SEQUENCE</scope>
    <source>
        <strain evidence="1">BCRC 34780</strain>
    </source>
</reference>
<evidence type="ECO:0000313" key="1">
    <source>
        <dbReference type="EMBL" id="KAJ2804964.1"/>
    </source>
</evidence>
<dbReference type="EMBL" id="JANBUN010000296">
    <property type="protein sequence ID" value="KAJ2804964.1"/>
    <property type="molecule type" value="Genomic_DNA"/>
</dbReference>
<keyword evidence="2" id="KW-1185">Reference proteome</keyword>
<organism evidence="1 2">
    <name type="scientific">Coemansia helicoidea</name>
    <dbReference type="NCBI Taxonomy" id="1286919"/>
    <lineage>
        <taxon>Eukaryota</taxon>
        <taxon>Fungi</taxon>
        <taxon>Fungi incertae sedis</taxon>
        <taxon>Zoopagomycota</taxon>
        <taxon>Kickxellomycotina</taxon>
        <taxon>Kickxellomycetes</taxon>
        <taxon>Kickxellales</taxon>
        <taxon>Kickxellaceae</taxon>
        <taxon>Coemansia</taxon>
    </lineage>
</organism>
<comment type="caution">
    <text evidence="1">The sequence shown here is derived from an EMBL/GenBank/DDBJ whole genome shotgun (WGS) entry which is preliminary data.</text>
</comment>